<feature type="domain" description="Kazal-like" evidence="2">
    <location>
        <begin position="1"/>
        <end position="53"/>
    </location>
</feature>
<feature type="region of interest" description="Disordered" evidence="1">
    <location>
        <begin position="114"/>
        <end position="133"/>
    </location>
</feature>
<evidence type="ECO:0000313" key="4">
    <source>
        <dbReference type="Proteomes" id="UP000030762"/>
    </source>
</evidence>
<reference evidence="3 4" key="1">
    <citation type="submission" date="2012-04" db="EMBL/GenBank/DDBJ databases">
        <title>The Genome Sequence of Saprolegnia declina VS20.</title>
        <authorList>
            <consortium name="The Broad Institute Genome Sequencing Platform"/>
            <person name="Russ C."/>
            <person name="Nusbaum C."/>
            <person name="Tyler B."/>
            <person name="van West P."/>
            <person name="Dieguez-Uribeondo J."/>
            <person name="de Bruijn I."/>
            <person name="Tripathy S."/>
            <person name="Jiang R."/>
            <person name="Young S.K."/>
            <person name="Zeng Q."/>
            <person name="Gargeya S."/>
            <person name="Fitzgerald M."/>
            <person name="Haas B."/>
            <person name="Abouelleil A."/>
            <person name="Alvarado L."/>
            <person name="Arachchi H.M."/>
            <person name="Berlin A."/>
            <person name="Chapman S.B."/>
            <person name="Goldberg J."/>
            <person name="Griggs A."/>
            <person name="Gujja S."/>
            <person name="Hansen M."/>
            <person name="Howarth C."/>
            <person name="Imamovic A."/>
            <person name="Larimer J."/>
            <person name="McCowen C."/>
            <person name="Montmayeur A."/>
            <person name="Murphy C."/>
            <person name="Neiman D."/>
            <person name="Pearson M."/>
            <person name="Priest M."/>
            <person name="Roberts A."/>
            <person name="Saif S."/>
            <person name="Shea T."/>
            <person name="Sisk P."/>
            <person name="Sykes S."/>
            <person name="Wortman J."/>
            <person name="Nusbaum C."/>
            <person name="Birren B."/>
        </authorList>
    </citation>
    <scope>NUCLEOTIDE SEQUENCE [LARGE SCALE GENOMIC DNA]</scope>
    <source>
        <strain evidence="3 4">VS20</strain>
    </source>
</reference>
<sequence>MTTCGIAKCQLTKAKVCASMDGGKTELKYQNQCFLDAATCVNPLIKKVAACKARRVLSVAASNTTMTVDEVDSDLDDDIGSLVIPDGNFDDDDDDFLIIDDLMDPTTVVNDTVPVSKNTSAPNVSTPAPSKKPSAAHVDGTLAWAVLTIATVLVAAA</sequence>
<protein>
    <recommendedName>
        <fullName evidence="2">Kazal-like domain-containing protein</fullName>
    </recommendedName>
</protein>
<dbReference type="InterPro" id="IPR002350">
    <property type="entry name" value="Kazal_dom"/>
</dbReference>
<name>T0Q0V7_SAPDV</name>
<evidence type="ECO:0000259" key="2">
    <source>
        <dbReference type="PROSITE" id="PS51465"/>
    </source>
</evidence>
<feature type="compositionally biased region" description="Polar residues" evidence="1">
    <location>
        <begin position="116"/>
        <end position="128"/>
    </location>
</feature>
<accession>T0Q0V7</accession>
<proteinExistence type="predicted"/>
<dbReference type="VEuPathDB" id="FungiDB:SDRG_14025"/>
<dbReference type="AlphaFoldDB" id="T0Q0V7"/>
<evidence type="ECO:0000313" key="3">
    <source>
        <dbReference type="EMBL" id="EQC28201.1"/>
    </source>
</evidence>
<dbReference type="OrthoDB" id="126772at2759"/>
<dbReference type="PROSITE" id="PS51465">
    <property type="entry name" value="KAZAL_2"/>
    <property type="match status" value="1"/>
</dbReference>
<gene>
    <name evidence="3" type="ORF">SDRG_14025</name>
</gene>
<organism evidence="3 4">
    <name type="scientific">Saprolegnia diclina (strain VS20)</name>
    <dbReference type="NCBI Taxonomy" id="1156394"/>
    <lineage>
        <taxon>Eukaryota</taxon>
        <taxon>Sar</taxon>
        <taxon>Stramenopiles</taxon>
        <taxon>Oomycota</taxon>
        <taxon>Saprolegniomycetes</taxon>
        <taxon>Saprolegniales</taxon>
        <taxon>Saprolegniaceae</taxon>
        <taxon>Saprolegnia</taxon>
    </lineage>
</organism>
<dbReference type="EMBL" id="JH767197">
    <property type="protein sequence ID" value="EQC28201.1"/>
    <property type="molecule type" value="Genomic_DNA"/>
</dbReference>
<dbReference type="InParanoid" id="T0Q0V7"/>
<evidence type="ECO:0000256" key="1">
    <source>
        <dbReference type="SAM" id="MobiDB-lite"/>
    </source>
</evidence>
<keyword evidence="4" id="KW-1185">Reference proteome</keyword>
<dbReference type="RefSeq" id="XP_008618350.1">
    <property type="nucleotide sequence ID" value="XM_008620128.1"/>
</dbReference>
<dbReference type="Proteomes" id="UP000030762">
    <property type="component" value="Unassembled WGS sequence"/>
</dbReference>
<dbReference type="GeneID" id="19954752"/>